<feature type="domain" description="CorA-like transporter" evidence="2">
    <location>
        <begin position="6"/>
        <end position="148"/>
    </location>
</feature>
<protein>
    <recommendedName>
        <fullName evidence="2">CorA-like transporter domain-containing protein</fullName>
    </recommendedName>
</protein>
<keyword evidence="1" id="KW-1133">Transmembrane helix</keyword>
<keyword evidence="1" id="KW-0812">Transmembrane</keyword>
<evidence type="ECO:0000313" key="3">
    <source>
        <dbReference type="EMBL" id="RYN47214.1"/>
    </source>
</evidence>
<comment type="caution">
    <text evidence="3">The sequence shown here is derived from an EMBL/GenBank/DDBJ whole genome shotgun (WGS) entry which is preliminary data.</text>
</comment>
<proteinExistence type="predicted"/>
<sequence>MFQLLYHQLEIHPAFMEIVTSFGFKIVDEDEYFTPSFSTFNTDRALTYEIYYSVQYIELHGRNKPNDPWSFRKYAVHQKYDLDFESSSWLFVQPQEVSREWLRGGNCRQSASGPLHPLSIHLKILKSATVSWRWYLNYLSDELNRIRIRVVCRPDPKDSMLSDDIGFAHSQTLEVIQSKARRANLALKATASVLRCVESCIEEICRRQAKINCEFDASDLCATLKSELTQMGNHLEIHMRKARDIVENVSSVNMLIQRILDLHNYNTLHTNSSKLQLISSSQALETGTMLQLAVTQQKDARVMKVASIIALVYLPASLVASLFSTELFALNSVVLDMRQGIGIFLTLLLTLTASTVLTAYLWLRRDSSIARTNHALPP</sequence>
<dbReference type="InterPro" id="IPR058257">
    <property type="entry name" value="CorA-like_dom"/>
</dbReference>
<name>A0A4Q4MB74_9PLEO</name>
<accession>A0A4Q4MB74</accession>
<evidence type="ECO:0000256" key="1">
    <source>
        <dbReference type="SAM" id="Phobius"/>
    </source>
</evidence>
<feature type="transmembrane region" description="Helical" evidence="1">
    <location>
        <begin position="343"/>
        <end position="363"/>
    </location>
</feature>
<dbReference type="EMBL" id="PDXA01000027">
    <property type="protein sequence ID" value="RYN47214.1"/>
    <property type="molecule type" value="Genomic_DNA"/>
</dbReference>
<gene>
    <name evidence="3" type="ORF">AA0114_g7929</name>
</gene>
<evidence type="ECO:0000259" key="2">
    <source>
        <dbReference type="Pfam" id="PF26616"/>
    </source>
</evidence>
<keyword evidence="1" id="KW-0472">Membrane</keyword>
<dbReference type="AlphaFoldDB" id="A0A4Q4MB74"/>
<dbReference type="Pfam" id="PF26616">
    <property type="entry name" value="CorA-like"/>
    <property type="match status" value="1"/>
</dbReference>
<dbReference type="Proteomes" id="UP000292402">
    <property type="component" value="Unassembled WGS sequence"/>
</dbReference>
<organism evidence="3 4">
    <name type="scientific">Alternaria tenuissima</name>
    <dbReference type="NCBI Taxonomy" id="119927"/>
    <lineage>
        <taxon>Eukaryota</taxon>
        <taxon>Fungi</taxon>
        <taxon>Dikarya</taxon>
        <taxon>Ascomycota</taxon>
        <taxon>Pezizomycotina</taxon>
        <taxon>Dothideomycetes</taxon>
        <taxon>Pleosporomycetidae</taxon>
        <taxon>Pleosporales</taxon>
        <taxon>Pleosporineae</taxon>
        <taxon>Pleosporaceae</taxon>
        <taxon>Alternaria</taxon>
        <taxon>Alternaria sect. Alternaria</taxon>
        <taxon>Alternaria alternata complex</taxon>
    </lineage>
</organism>
<reference evidence="4" key="1">
    <citation type="journal article" date="2019" name="bioRxiv">
        <title>Genomics, evolutionary history and diagnostics of the Alternaria alternata species group including apple and Asian pear pathotypes.</title>
        <authorList>
            <person name="Armitage A.D."/>
            <person name="Cockerton H.M."/>
            <person name="Sreenivasaprasad S."/>
            <person name="Woodhall J.W."/>
            <person name="Lane C.R."/>
            <person name="Harrison R.J."/>
            <person name="Clarkson J.P."/>
        </authorList>
    </citation>
    <scope>NUCLEOTIDE SEQUENCE [LARGE SCALE GENOMIC DNA]</scope>
    <source>
        <strain evidence="4">FERA 1082</strain>
    </source>
</reference>
<dbReference type="Gene3D" id="1.20.58.340">
    <property type="entry name" value="Magnesium transport protein CorA, transmembrane region"/>
    <property type="match status" value="1"/>
</dbReference>
<feature type="transmembrane region" description="Helical" evidence="1">
    <location>
        <begin position="305"/>
        <end position="323"/>
    </location>
</feature>
<evidence type="ECO:0000313" key="4">
    <source>
        <dbReference type="Proteomes" id="UP000292402"/>
    </source>
</evidence>